<dbReference type="FunFam" id="3.30.200.20:FF:000847">
    <property type="entry name" value="Protein kinase family protein with leucine-rich repeat domain"/>
    <property type="match status" value="1"/>
</dbReference>
<dbReference type="GO" id="GO:0004674">
    <property type="term" value="F:protein serine/threonine kinase activity"/>
    <property type="evidence" value="ECO:0007669"/>
    <property type="project" value="UniProtKB-KW"/>
</dbReference>
<evidence type="ECO:0000256" key="5">
    <source>
        <dbReference type="ARBA" id="ARBA00022840"/>
    </source>
</evidence>
<dbReference type="InterPro" id="IPR017441">
    <property type="entry name" value="Protein_kinase_ATP_BS"/>
</dbReference>
<evidence type="ECO:0000256" key="4">
    <source>
        <dbReference type="ARBA" id="ARBA00022777"/>
    </source>
</evidence>
<comment type="similarity">
    <text evidence="7">Belongs to the protein kinase superfamily.</text>
</comment>
<dbReference type="AlphaFoldDB" id="A0AAV5DRP6"/>
<feature type="binding site" evidence="6">
    <location>
        <position position="96"/>
    </location>
    <ligand>
        <name>ATP</name>
        <dbReference type="ChEBI" id="CHEBI:30616"/>
    </ligand>
</feature>
<evidence type="ECO:0000256" key="7">
    <source>
        <dbReference type="RuleBase" id="RU000304"/>
    </source>
</evidence>
<reference evidence="10" key="2">
    <citation type="submission" date="2021-12" db="EMBL/GenBank/DDBJ databases">
        <title>Resequencing data analysis of finger millet.</title>
        <authorList>
            <person name="Hatakeyama M."/>
            <person name="Aluri S."/>
            <person name="Balachadran M.T."/>
            <person name="Sivarajan S.R."/>
            <person name="Poveda L."/>
            <person name="Shimizu-Inatsugi R."/>
            <person name="Schlapbach R."/>
            <person name="Sreeman S.M."/>
            <person name="Shimizu K.K."/>
        </authorList>
    </citation>
    <scope>NUCLEOTIDE SEQUENCE</scope>
</reference>
<reference evidence="10" key="1">
    <citation type="journal article" date="2018" name="DNA Res.">
        <title>Multiple hybrid de novo genome assembly of finger millet, an orphan allotetraploid crop.</title>
        <authorList>
            <person name="Hatakeyama M."/>
            <person name="Aluri S."/>
            <person name="Balachadran M.T."/>
            <person name="Sivarajan S.R."/>
            <person name="Patrignani A."/>
            <person name="Gruter S."/>
            <person name="Poveda L."/>
            <person name="Shimizu-Inatsugi R."/>
            <person name="Baeten J."/>
            <person name="Francoijs K.J."/>
            <person name="Nataraja K.N."/>
            <person name="Reddy Y.A.N."/>
            <person name="Phadnis S."/>
            <person name="Ravikumar R.L."/>
            <person name="Schlapbach R."/>
            <person name="Sreeman S.M."/>
            <person name="Shimizu K.K."/>
        </authorList>
    </citation>
    <scope>NUCLEOTIDE SEQUENCE</scope>
</reference>
<evidence type="ECO:0000313" key="10">
    <source>
        <dbReference type="EMBL" id="GJN13633.1"/>
    </source>
</evidence>
<dbReference type="Gene3D" id="1.10.510.10">
    <property type="entry name" value="Transferase(Phosphotransferase) domain 1"/>
    <property type="match status" value="1"/>
</dbReference>
<dbReference type="InterPro" id="IPR000719">
    <property type="entry name" value="Prot_kinase_dom"/>
</dbReference>
<dbReference type="Gene3D" id="3.30.200.20">
    <property type="entry name" value="Phosphorylase Kinase, domain 1"/>
    <property type="match status" value="1"/>
</dbReference>
<organism evidence="10 11">
    <name type="scientific">Eleusine coracana subsp. coracana</name>
    <dbReference type="NCBI Taxonomy" id="191504"/>
    <lineage>
        <taxon>Eukaryota</taxon>
        <taxon>Viridiplantae</taxon>
        <taxon>Streptophyta</taxon>
        <taxon>Embryophyta</taxon>
        <taxon>Tracheophyta</taxon>
        <taxon>Spermatophyta</taxon>
        <taxon>Magnoliopsida</taxon>
        <taxon>Liliopsida</taxon>
        <taxon>Poales</taxon>
        <taxon>Poaceae</taxon>
        <taxon>PACMAD clade</taxon>
        <taxon>Chloridoideae</taxon>
        <taxon>Cynodonteae</taxon>
        <taxon>Eleusininae</taxon>
        <taxon>Eleusine</taxon>
    </lineage>
</organism>
<dbReference type="InterPro" id="IPR011009">
    <property type="entry name" value="Kinase-like_dom_sf"/>
</dbReference>
<dbReference type="GO" id="GO:0005524">
    <property type="term" value="F:ATP binding"/>
    <property type="evidence" value="ECO:0007669"/>
    <property type="project" value="UniProtKB-UniRule"/>
</dbReference>
<dbReference type="PROSITE" id="PS00108">
    <property type="entry name" value="PROTEIN_KINASE_ST"/>
    <property type="match status" value="1"/>
</dbReference>
<feature type="region of interest" description="Disordered" evidence="8">
    <location>
        <begin position="1"/>
        <end position="24"/>
    </location>
</feature>
<dbReference type="InterPro" id="IPR001245">
    <property type="entry name" value="Ser-Thr/Tyr_kinase_cat_dom"/>
</dbReference>
<keyword evidence="1 7" id="KW-0723">Serine/threonine-protein kinase</keyword>
<evidence type="ECO:0000259" key="9">
    <source>
        <dbReference type="PROSITE" id="PS50011"/>
    </source>
</evidence>
<comment type="caution">
    <text evidence="10">The sequence shown here is derived from an EMBL/GenBank/DDBJ whole genome shotgun (WGS) entry which is preliminary data.</text>
</comment>
<protein>
    <recommendedName>
        <fullName evidence="9">Protein kinase domain-containing protein</fullName>
    </recommendedName>
</protein>
<accession>A0AAV5DRP6</accession>
<feature type="domain" description="Protein kinase" evidence="9">
    <location>
        <begin position="63"/>
        <end position="395"/>
    </location>
</feature>
<evidence type="ECO:0000256" key="2">
    <source>
        <dbReference type="ARBA" id="ARBA00022679"/>
    </source>
</evidence>
<dbReference type="PANTHER" id="PTHR48006">
    <property type="entry name" value="LEUCINE-RICH REPEAT-CONTAINING PROTEIN DDB_G0281931-RELATED"/>
    <property type="match status" value="1"/>
</dbReference>
<dbReference type="EMBL" id="BQKI01000071">
    <property type="protein sequence ID" value="GJN13633.1"/>
    <property type="molecule type" value="Genomic_DNA"/>
</dbReference>
<evidence type="ECO:0000256" key="8">
    <source>
        <dbReference type="SAM" id="MobiDB-lite"/>
    </source>
</evidence>
<dbReference type="Pfam" id="PF07714">
    <property type="entry name" value="PK_Tyr_Ser-Thr"/>
    <property type="match status" value="1"/>
</dbReference>
<dbReference type="SMART" id="SM00220">
    <property type="entry name" value="S_TKc"/>
    <property type="match status" value="1"/>
</dbReference>
<keyword evidence="4" id="KW-0418">Kinase</keyword>
<dbReference type="PROSITE" id="PS00107">
    <property type="entry name" value="PROTEIN_KINASE_ATP"/>
    <property type="match status" value="1"/>
</dbReference>
<name>A0AAV5DRP6_ELECO</name>
<evidence type="ECO:0000313" key="11">
    <source>
        <dbReference type="Proteomes" id="UP001054889"/>
    </source>
</evidence>
<sequence>MSKRTSHNQRLQPSEDAMAQNSNSHVTAMSTSAIELISAKRDDGKITTFQALDFGAAAIPQGLMEENLIGRGGSGRVYRVAYTNRHNGSTGVVAVKQIWSSRRLDEKLEHEFESEVNILGNVRHKNIVKLLCCISNAESKLLVYDYMDNVSLDNWLHGHTLCTTGQSMARLWSMRCTPLDWPTRLRTAVGAAQGLYYMHHECSPPIIHRDVKTSNILLDSEFNAKIADFDWLGCWCRKGNPTRCPPSLDLLATWLQLDTCHSPTRRPFALHPEYAYTKKVNEKVDVYSFGVVLLELTSGKKANEGGEHGCLAQWAWHHYQSAASVSDATDKCIRYTGYPREINTEFRLGVQCTGNTRPSRPTMKEVLRILLKCSEQTDQKTREERATEHEAAPLFLPQRGSRRRWFSSGKGIAMEEKIDFHRSM</sequence>
<evidence type="ECO:0000256" key="1">
    <source>
        <dbReference type="ARBA" id="ARBA00022527"/>
    </source>
</evidence>
<gene>
    <name evidence="10" type="primary">gb00358</name>
    <name evidence="10" type="ORF">PR202_gb00358</name>
</gene>
<proteinExistence type="inferred from homology"/>
<evidence type="ECO:0000256" key="6">
    <source>
        <dbReference type="PROSITE-ProRule" id="PRU10141"/>
    </source>
</evidence>
<keyword evidence="3 6" id="KW-0547">Nucleotide-binding</keyword>
<dbReference type="InterPro" id="IPR008271">
    <property type="entry name" value="Ser/Thr_kinase_AS"/>
</dbReference>
<dbReference type="SUPFAM" id="SSF56112">
    <property type="entry name" value="Protein kinase-like (PK-like)"/>
    <property type="match status" value="1"/>
</dbReference>
<dbReference type="PROSITE" id="PS50011">
    <property type="entry name" value="PROTEIN_KINASE_DOM"/>
    <property type="match status" value="1"/>
</dbReference>
<keyword evidence="5 6" id="KW-0067">ATP-binding</keyword>
<keyword evidence="11" id="KW-1185">Reference proteome</keyword>
<dbReference type="Proteomes" id="UP001054889">
    <property type="component" value="Unassembled WGS sequence"/>
</dbReference>
<dbReference type="PANTHER" id="PTHR48006:SF92">
    <property type="entry name" value="LRR RECEPTOR-LIKE SERINE_THREONINE-PROTEIN KINASE GSO1"/>
    <property type="match status" value="1"/>
</dbReference>
<dbReference type="InterPro" id="IPR051824">
    <property type="entry name" value="LRR_Rcpt-Like_S/T_Kinase"/>
</dbReference>
<evidence type="ECO:0000256" key="3">
    <source>
        <dbReference type="ARBA" id="ARBA00022741"/>
    </source>
</evidence>
<keyword evidence="2" id="KW-0808">Transferase</keyword>